<dbReference type="EMBL" id="CP109968">
    <property type="protein sequence ID" value="UYZ06546.1"/>
    <property type="molecule type" value="Genomic_DNA"/>
</dbReference>
<dbReference type="PROSITE" id="PS51257">
    <property type="entry name" value="PROKAR_LIPOPROTEIN"/>
    <property type="match status" value="1"/>
</dbReference>
<feature type="chain" id="PRO_5044320355" evidence="2">
    <location>
        <begin position="31"/>
        <end position="244"/>
    </location>
</feature>
<feature type="compositionally biased region" description="Low complexity" evidence="1">
    <location>
        <begin position="101"/>
        <end position="119"/>
    </location>
</feature>
<dbReference type="AlphaFoldDB" id="A0A4Z1REX4"/>
<dbReference type="KEGG" id="asal:CFBP5507_09815"/>
<feature type="region of interest" description="Disordered" evidence="1">
    <location>
        <begin position="87"/>
        <end position="119"/>
    </location>
</feature>
<organism evidence="3 4">
    <name type="scientific">Agrobacterium salinitolerans</name>
    <dbReference type="NCBI Taxonomy" id="1183413"/>
    <lineage>
        <taxon>Bacteria</taxon>
        <taxon>Pseudomonadati</taxon>
        <taxon>Pseudomonadota</taxon>
        <taxon>Alphaproteobacteria</taxon>
        <taxon>Hyphomicrobiales</taxon>
        <taxon>Rhizobiaceae</taxon>
        <taxon>Rhizobium/Agrobacterium group</taxon>
        <taxon>Agrobacterium</taxon>
    </lineage>
</organism>
<evidence type="ECO:0000256" key="2">
    <source>
        <dbReference type="SAM" id="SignalP"/>
    </source>
</evidence>
<dbReference type="OrthoDB" id="7374881at2"/>
<reference evidence="3" key="1">
    <citation type="submission" date="2022-10" db="EMBL/GenBank/DDBJ databases">
        <title>Complete genome sequence of Agrobacterium salinitolerans CFBP5507.</title>
        <authorList>
            <person name="Tchabashvili S."/>
            <person name="Yen H.-C."/>
            <person name="Haryono M."/>
            <person name="Lin Y.-C."/>
            <person name="Lai E.-M."/>
            <person name="Kuo C.-H."/>
        </authorList>
    </citation>
    <scope>NUCLEOTIDE SEQUENCE</scope>
    <source>
        <strain evidence="3">CFBP5507</strain>
    </source>
</reference>
<keyword evidence="2" id="KW-0732">Signal</keyword>
<feature type="signal peptide" evidence="2">
    <location>
        <begin position="1"/>
        <end position="30"/>
    </location>
</feature>
<name>A0A4Z1REX4_9HYPH</name>
<evidence type="ECO:0000313" key="3">
    <source>
        <dbReference type="EMBL" id="UYZ06546.1"/>
    </source>
</evidence>
<accession>A0A4Z1REX4</accession>
<evidence type="ECO:0000256" key="1">
    <source>
        <dbReference type="SAM" id="MobiDB-lite"/>
    </source>
</evidence>
<dbReference type="RefSeq" id="WP_137410752.1">
    <property type="nucleotide sequence ID" value="NZ_CP109968.1"/>
</dbReference>
<proteinExistence type="predicted"/>
<evidence type="ECO:0000313" key="4">
    <source>
        <dbReference type="Proteomes" id="UP000298735"/>
    </source>
</evidence>
<protein>
    <submittedName>
        <fullName evidence="3">Uncharacterized protein</fullName>
    </submittedName>
</protein>
<gene>
    <name evidence="3" type="ORF">CFBP5507_09815</name>
</gene>
<sequence>MSRMGFTPLFPAIIVPAMMLALSGCNTTEALTPQVDVGQNTSQSTPVTQGDLDQMAAAADRAPAGAPATAISVPAYAPQNSLQAQAQALSNGSQYGEPLRQSQTAAAQPAPAQQTASLAPATSGNSIRFLPIIGAPVQAVTPLSRQLGAEARAKGLTIRASNDNSAENILKGYFSAFADGGKVNIVYVWDILDANGVRLHRLQGQESVVAKGSDPWAAVTDRVMQDIAAKTLGEYTSWKQSQRG</sequence>
<dbReference type="Proteomes" id="UP000298735">
    <property type="component" value="Chromosome Circular"/>
</dbReference>